<evidence type="ECO:0000313" key="2">
    <source>
        <dbReference type="EMBL" id="KAL0061116.1"/>
    </source>
</evidence>
<name>A0ABR2ZHG0_9AGAR</name>
<accession>A0ABR2ZHG0</accession>
<comment type="caution">
    <text evidence="2">The sequence shown here is derived from an EMBL/GenBank/DDBJ whole genome shotgun (WGS) entry which is preliminary data.</text>
</comment>
<organism evidence="2 3">
    <name type="scientific">Marasmius tenuissimus</name>
    <dbReference type="NCBI Taxonomy" id="585030"/>
    <lineage>
        <taxon>Eukaryota</taxon>
        <taxon>Fungi</taxon>
        <taxon>Dikarya</taxon>
        <taxon>Basidiomycota</taxon>
        <taxon>Agaricomycotina</taxon>
        <taxon>Agaricomycetes</taxon>
        <taxon>Agaricomycetidae</taxon>
        <taxon>Agaricales</taxon>
        <taxon>Marasmiineae</taxon>
        <taxon>Marasmiaceae</taxon>
        <taxon>Marasmius</taxon>
    </lineage>
</organism>
<proteinExistence type="predicted"/>
<keyword evidence="1" id="KW-0812">Transmembrane</keyword>
<keyword evidence="3" id="KW-1185">Reference proteome</keyword>
<dbReference type="Proteomes" id="UP001437256">
    <property type="component" value="Unassembled WGS sequence"/>
</dbReference>
<protein>
    <submittedName>
        <fullName evidence="2">Uncharacterized protein</fullName>
    </submittedName>
</protein>
<feature type="transmembrane region" description="Helical" evidence="1">
    <location>
        <begin position="126"/>
        <end position="150"/>
    </location>
</feature>
<dbReference type="EMBL" id="JBBXMP010000148">
    <property type="protein sequence ID" value="KAL0061116.1"/>
    <property type="molecule type" value="Genomic_DNA"/>
</dbReference>
<evidence type="ECO:0000256" key="1">
    <source>
        <dbReference type="SAM" id="Phobius"/>
    </source>
</evidence>
<feature type="transmembrane region" description="Helical" evidence="1">
    <location>
        <begin position="20"/>
        <end position="42"/>
    </location>
</feature>
<reference evidence="2 3" key="1">
    <citation type="submission" date="2024-05" db="EMBL/GenBank/DDBJ databases">
        <title>A draft genome resource for the thread blight pathogen Marasmius tenuissimus strain MS-2.</title>
        <authorList>
            <person name="Yulfo-Soto G.E."/>
            <person name="Baruah I.K."/>
            <person name="Amoako-Attah I."/>
            <person name="Bukari Y."/>
            <person name="Meinhardt L.W."/>
            <person name="Bailey B.A."/>
            <person name="Cohen S.P."/>
        </authorList>
    </citation>
    <scope>NUCLEOTIDE SEQUENCE [LARGE SCALE GENOMIC DNA]</scope>
    <source>
        <strain evidence="2 3">MS-2</strain>
    </source>
</reference>
<evidence type="ECO:0000313" key="3">
    <source>
        <dbReference type="Proteomes" id="UP001437256"/>
    </source>
</evidence>
<keyword evidence="1" id="KW-1133">Transmembrane helix</keyword>
<feature type="transmembrane region" description="Helical" evidence="1">
    <location>
        <begin position="54"/>
        <end position="76"/>
    </location>
</feature>
<gene>
    <name evidence="2" type="ORF">AAF712_012110</name>
</gene>
<sequence length="202" mass="23083">MSSSQSDPLHIYIEAIKPSLNLLIIGAVWSAALVPLLILLFFWSTPSLRRSPIFLMNVFAVIMGLVVGVLNMQIYVGRILDPNKAFPVDTLLAYVGLLILLPVLMDCILAFRLYAVYPPRATPKRIFTAIFIPIVIFKVARVTNLLVFIVQFSKESAHKTDAEAILIFQRLWDHGFTTKVEWILQVFDNWYVHYRFSEPQSE</sequence>
<feature type="transmembrane region" description="Helical" evidence="1">
    <location>
        <begin position="91"/>
        <end position="114"/>
    </location>
</feature>
<keyword evidence="1" id="KW-0472">Membrane</keyword>